<dbReference type="AlphaFoldDB" id="M5S4J6"/>
<accession>M5S4J6</accession>
<dbReference type="EMBL" id="ANOG01000078">
    <property type="protein sequence ID" value="EMI22567.1"/>
    <property type="molecule type" value="Genomic_DNA"/>
</dbReference>
<reference evidence="1 2" key="1">
    <citation type="journal article" date="2013" name="Mar. Genomics">
        <title>Expression of sulfatases in Rhodopirellula baltica and the diversity of sulfatases in the genus Rhodopirellula.</title>
        <authorList>
            <person name="Wegner C.E."/>
            <person name="Richter-Heitmann T."/>
            <person name="Klindworth A."/>
            <person name="Klockow C."/>
            <person name="Richter M."/>
            <person name="Achstetter T."/>
            <person name="Glockner F.O."/>
            <person name="Harder J."/>
        </authorList>
    </citation>
    <scope>NUCLEOTIDE SEQUENCE [LARGE SCALE GENOMIC DNA]</scope>
    <source>
        <strain evidence="1 2">SM1</strain>
    </source>
</reference>
<sequence>MKTIEVIVARDGSSRVETNGFSGSSCRQASEFLEQALGSRQNERLKSDFYQTEVTDNQQARQQH</sequence>
<dbReference type="RefSeq" id="WP_008690980.1">
    <property type="nucleotide sequence ID" value="NZ_ANOG01000078.1"/>
</dbReference>
<dbReference type="InterPro" id="IPR021375">
    <property type="entry name" value="DUF2997"/>
</dbReference>
<dbReference type="OrthoDB" id="288620at2"/>
<gene>
    <name evidence="1" type="ORF">RMSM_00505</name>
</gene>
<keyword evidence="2" id="KW-1185">Reference proteome</keyword>
<dbReference type="Pfam" id="PF11211">
    <property type="entry name" value="DUF2997"/>
    <property type="match status" value="1"/>
</dbReference>
<name>M5S4J6_9BACT</name>
<comment type="caution">
    <text evidence="1">The sequence shown here is derived from an EMBL/GenBank/DDBJ whole genome shotgun (WGS) entry which is preliminary data.</text>
</comment>
<dbReference type="Proteomes" id="UP000011991">
    <property type="component" value="Unassembled WGS sequence"/>
</dbReference>
<organism evidence="1 2">
    <name type="scientific">Rhodopirellula maiorica SM1</name>
    <dbReference type="NCBI Taxonomy" id="1265738"/>
    <lineage>
        <taxon>Bacteria</taxon>
        <taxon>Pseudomonadati</taxon>
        <taxon>Planctomycetota</taxon>
        <taxon>Planctomycetia</taxon>
        <taxon>Pirellulales</taxon>
        <taxon>Pirellulaceae</taxon>
        <taxon>Novipirellula</taxon>
    </lineage>
</organism>
<evidence type="ECO:0000313" key="2">
    <source>
        <dbReference type="Proteomes" id="UP000011991"/>
    </source>
</evidence>
<protein>
    <submittedName>
        <fullName evidence="1">Uncharacterized protein</fullName>
    </submittedName>
</protein>
<proteinExistence type="predicted"/>
<dbReference type="PATRIC" id="fig|1265738.3.peg.508"/>
<evidence type="ECO:0000313" key="1">
    <source>
        <dbReference type="EMBL" id="EMI22567.1"/>
    </source>
</evidence>